<feature type="chain" id="PRO_5031057763" evidence="1">
    <location>
        <begin position="22"/>
        <end position="214"/>
    </location>
</feature>
<accession>A0A7S1Z940</accession>
<feature type="signal peptide" evidence="1">
    <location>
        <begin position="1"/>
        <end position="21"/>
    </location>
</feature>
<evidence type="ECO:0000313" key="2">
    <source>
        <dbReference type="EMBL" id="CAD9332161.1"/>
    </source>
</evidence>
<name>A0A7S1Z940_9STRA</name>
<organism evidence="2">
    <name type="scientific">Ditylum brightwellii</name>
    <dbReference type="NCBI Taxonomy" id="49249"/>
    <lineage>
        <taxon>Eukaryota</taxon>
        <taxon>Sar</taxon>
        <taxon>Stramenopiles</taxon>
        <taxon>Ochrophyta</taxon>
        <taxon>Bacillariophyta</taxon>
        <taxon>Mediophyceae</taxon>
        <taxon>Lithodesmiophycidae</taxon>
        <taxon>Lithodesmiales</taxon>
        <taxon>Lithodesmiaceae</taxon>
        <taxon>Ditylum</taxon>
    </lineage>
</organism>
<protein>
    <submittedName>
        <fullName evidence="2">Uncharacterized protein</fullName>
    </submittedName>
</protein>
<keyword evidence="1" id="KW-0732">Signal</keyword>
<proteinExistence type="predicted"/>
<gene>
    <name evidence="2" type="ORF">DBRI1063_LOCUS12163</name>
</gene>
<sequence>MTRPSVLALLLLCFNTFTIHAFTLSTPTKATNSMTLTSMSSSPSNNNNNNAQELSRREAFATFNKAALAAATVLTTSASLPANADVTNKIASSSALRTIKRCIRQLTDMEGSATSFNDYMSVKESIRKPPLTEVRRNCVILIKGGEDGPDAALLQEKYNAFIKALESLDGQASLGMRGRKGISMVEEYDATMKAIKDFYEVAERTAEAPIQYAD</sequence>
<reference evidence="2" key="1">
    <citation type="submission" date="2021-01" db="EMBL/GenBank/DDBJ databases">
        <authorList>
            <person name="Corre E."/>
            <person name="Pelletier E."/>
            <person name="Niang G."/>
            <person name="Scheremetjew M."/>
            <person name="Finn R."/>
            <person name="Kale V."/>
            <person name="Holt S."/>
            <person name="Cochrane G."/>
            <person name="Meng A."/>
            <person name="Brown T."/>
            <person name="Cohen L."/>
        </authorList>
    </citation>
    <scope>NUCLEOTIDE SEQUENCE</scope>
    <source>
        <strain evidence="2">Pop2</strain>
    </source>
</reference>
<dbReference type="EMBL" id="HBGN01019121">
    <property type="protein sequence ID" value="CAD9332161.1"/>
    <property type="molecule type" value="Transcribed_RNA"/>
</dbReference>
<evidence type="ECO:0000256" key="1">
    <source>
        <dbReference type="SAM" id="SignalP"/>
    </source>
</evidence>
<dbReference type="AlphaFoldDB" id="A0A7S1Z940"/>